<proteinExistence type="predicted"/>
<dbReference type="Gene3D" id="1.10.10.60">
    <property type="entry name" value="Homeodomain-like"/>
    <property type="match status" value="1"/>
</dbReference>
<evidence type="ECO:0000313" key="2">
    <source>
        <dbReference type="Proteomes" id="UP000609323"/>
    </source>
</evidence>
<evidence type="ECO:0000313" key="1">
    <source>
        <dbReference type="EMBL" id="GGA28744.1"/>
    </source>
</evidence>
<gene>
    <name evidence="1" type="ORF">GCM10010917_12040</name>
</gene>
<keyword evidence="2" id="KW-1185">Reference proteome</keyword>
<comment type="caution">
    <text evidence="1">The sequence shown here is derived from an EMBL/GenBank/DDBJ whole genome shotgun (WGS) entry which is preliminary data.</text>
</comment>
<organism evidence="1 2">
    <name type="scientific">Paenibacillus physcomitrellae</name>
    <dbReference type="NCBI Taxonomy" id="1619311"/>
    <lineage>
        <taxon>Bacteria</taxon>
        <taxon>Bacillati</taxon>
        <taxon>Bacillota</taxon>
        <taxon>Bacilli</taxon>
        <taxon>Bacillales</taxon>
        <taxon>Paenibacillaceae</taxon>
        <taxon>Paenibacillus</taxon>
    </lineage>
</organism>
<sequence length="149" mass="17246">MSKSYQNAKELISSPVNSIVKVNGIENRYYYPIDWEIQLINQLKVGNFKVVRQIMEETDLDVQQSRQEFEMIQQSTDAAWAWNYLMAFSQLICSRLEYFNLESTKGTGIEILEYVEQNYCDSNLSLQQIADLHGLSVSAISKIFKVLSK</sequence>
<protein>
    <recommendedName>
        <fullName evidence="3">HTH araC/xylS-type domain-containing protein</fullName>
    </recommendedName>
</protein>
<evidence type="ECO:0008006" key="3">
    <source>
        <dbReference type="Google" id="ProtNLM"/>
    </source>
</evidence>
<reference evidence="2" key="1">
    <citation type="journal article" date="2019" name="Int. J. Syst. Evol. Microbiol.">
        <title>The Global Catalogue of Microorganisms (GCM) 10K type strain sequencing project: providing services to taxonomists for standard genome sequencing and annotation.</title>
        <authorList>
            <consortium name="The Broad Institute Genomics Platform"/>
            <consortium name="The Broad Institute Genome Sequencing Center for Infectious Disease"/>
            <person name="Wu L."/>
            <person name="Ma J."/>
        </authorList>
    </citation>
    <scope>NUCLEOTIDE SEQUENCE [LARGE SCALE GENOMIC DNA]</scope>
    <source>
        <strain evidence="2">CGMCC 1.15044</strain>
    </source>
</reference>
<name>A0ABQ1FST2_9BACL</name>
<dbReference type="EMBL" id="BMHF01000003">
    <property type="protein sequence ID" value="GGA28744.1"/>
    <property type="molecule type" value="Genomic_DNA"/>
</dbReference>
<accession>A0ABQ1FST2</accession>
<dbReference type="Proteomes" id="UP000609323">
    <property type="component" value="Unassembled WGS sequence"/>
</dbReference>